<keyword evidence="5" id="KW-0238">DNA-binding</keyword>
<keyword evidence="5" id="KW-0234">DNA repair</keyword>
<dbReference type="EC" id="2.7.7.7" evidence="5"/>
<comment type="subcellular location">
    <subcellularLocation>
        <location evidence="5">Cytoplasm</location>
    </subcellularLocation>
</comment>
<dbReference type="EMBL" id="SORF01000001">
    <property type="protein sequence ID" value="TDY51309.1"/>
    <property type="molecule type" value="Genomic_DNA"/>
</dbReference>
<reference evidence="8 9" key="1">
    <citation type="submission" date="2019-03" db="EMBL/GenBank/DDBJ databases">
        <title>Genomic Encyclopedia of Type Strains, Phase IV (KMG-IV): sequencing the most valuable type-strain genomes for metagenomic binning, comparative biology and taxonomic classification.</title>
        <authorList>
            <person name="Goeker M."/>
        </authorList>
    </citation>
    <scope>NUCLEOTIDE SEQUENCE [LARGE SCALE GENOMIC DNA]</scope>
    <source>
        <strain evidence="8 9">DSM 17974</strain>
    </source>
</reference>
<dbReference type="InterPro" id="IPR043502">
    <property type="entry name" value="DNA/RNA_pol_sf"/>
</dbReference>
<dbReference type="PANTHER" id="PTHR11076">
    <property type="entry name" value="DNA REPAIR POLYMERASE UMUC / TRANSFERASE FAMILY MEMBER"/>
    <property type="match status" value="1"/>
</dbReference>
<feature type="region of interest" description="Disordered" evidence="6">
    <location>
        <begin position="404"/>
        <end position="432"/>
    </location>
</feature>
<comment type="function">
    <text evidence="5">Poorly processive, error-prone DNA polymerase involved in untargeted mutagenesis. Copies undamaged DNA at stalled replication forks, which arise in vivo from mismatched or misaligned primer ends. These misaligned primers can be extended by PolIV. Exhibits no 3'-5' exonuclease (proofreading) activity. May be involved in translesional synthesis, in conjunction with the beta clamp from PolIII.</text>
</comment>
<dbReference type="InterPro" id="IPR001126">
    <property type="entry name" value="UmuC"/>
</dbReference>
<dbReference type="Pfam" id="PF11799">
    <property type="entry name" value="IMS_C"/>
    <property type="match status" value="1"/>
</dbReference>
<keyword evidence="5" id="KW-0963">Cytoplasm</keyword>
<dbReference type="Gene3D" id="3.30.70.270">
    <property type="match status" value="1"/>
</dbReference>
<dbReference type="GO" id="GO:0009432">
    <property type="term" value="P:SOS response"/>
    <property type="evidence" value="ECO:0007669"/>
    <property type="project" value="TreeGrafter"/>
</dbReference>
<dbReference type="InterPro" id="IPR017961">
    <property type="entry name" value="DNA_pol_Y-fam_little_finger"/>
</dbReference>
<dbReference type="NCBIfam" id="NF002677">
    <property type="entry name" value="PRK02406.1"/>
    <property type="match status" value="1"/>
</dbReference>
<dbReference type="InterPro" id="IPR043128">
    <property type="entry name" value="Rev_trsase/Diguanyl_cyclase"/>
</dbReference>
<dbReference type="PANTHER" id="PTHR11076:SF33">
    <property type="entry name" value="DNA POLYMERASE KAPPA"/>
    <property type="match status" value="1"/>
</dbReference>
<feature type="domain" description="UmuC" evidence="7">
    <location>
        <begin position="7"/>
        <end position="189"/>
    </location>
</feature>
<dbReference type="SUPFAM" id="SSF100879">
    <property type="entry name" value="Lesion bypass DNA polymerase (Y-family), little finger domain"/>
    <property type="match status" value="1"/>
</dbReference>
<dbReference type="GO" id="GO:0006281">
    <property type="term" value="P:DNA repair"/>
    <property type="evidence" value="ECO:0007669"/>
    <property type="project" value="UniProtKB-UniRule"/>
</dbReference>
<feature type="site" description="Substrate discrimination" evidence="5">
    <location>
        <position position="16"/>
    </location>
</feature>
<dbReference type="RefSeq" id="WP_134158260.1">
    <property type="nucleotide sequence ID" value="NZ_SORF01000001.1"/>
</dbReference>
<dbReference type="SUPFAM" id="SSF56672">
    <property type="entry name" value="DNA/RNA polymerases"/>
    <property type="match status" value="1"/>
</dbReference>
<dbReference type="GO" id="GO:0042276">
    <property type="term" value="P:error-prone translesion synthesis"/>
    <property type="evidence" value="ECO:0007669"/>
    <property type="project" value="TreeGrafter"/>
</dbReference>
<dbReference type="InterPro" id="IPR022880">
    <property type="entry name" value="DNApol_IV"/>
</dbReference>
<keyword evidence="5" id="KW-0460">Magnesium</keyword>
<evidence type="ECO:0000256" key="1">
    <source>
        <dbReference type="ARBA" id="ARBA00010945"/>
    </source>
</evidence>
<dbReference type="OrthoDB" id="9808813at2"/>
<evidence type="ECO:0000313" key="9">
    <source>
        <dbReference type="Proteomes" id="UP000294581"/>
    </source>
</evidence>
<dbReference type="NCBIfam" id="NF002492">
    <property type="entry name" value="PRK01810.1"/>
    <property type="match status" value="1"/>
</dbReference>
<evidence type="ECO:0000256" key="2">
    <source>
        <dbReference type="ARBA" id="ARBA00022457"/>
    </source>
</evidence>
<dbReference type="GO" id="GO:0005829">
    <property type="term" value="C:cytosol"/>
    <property type="evidence" value="ECO:0007669"/>
    <property type="project" value="TreeGrafter"/>
</dbReference>
<keyword evidence="5" id="KW-0479">Metal-binding</keyword>
<evidence type="ECO:0000256" key="6">
    <source>
        <dbReference type="SAM" id="MobiDB-lite"/>
    </source>
</evidence>
<dbReference type="Proteomes" id="UP000294581">
    <property type="component" value="Unassembled WGS sequence"/>
</dbReference>
<keyword evidence="9" id="KW-1185">Reference proteome</keyword>
<feature type="binding site" evidence="5">
    <location>
        <position position="108"/>
    </location>
    <ligand>
        <name>Mg(2+)</name>
        <dbReference type="ChEBI" id="CHEBI:18420"/>
    </ligand>
</feature>
<keyword evidence="5" id="KW-0235">DNA replication</keyword>
<organism evidence="8 9">
    <name type="scientific">Alicyclobacillus sacchari</name>
    <dbReference type="NCBI Taxonomy" id="392010"/>
    <lineage>
        <taxon>Bacteria</taxon>
        <taxon>Bacillati</taxon>
        <taxon>Bacillota</taxon>
        <taxon>Bacilli</taxon>
        <taxon>Bacillales</taxon>
        <taxon>Alicyclobacillaceae</taxon>
        <taxon>Alicyclobacillus</taxon>
    </lineage>
</organism>
<dbReference type="CDD" id="cd03586">
    <property type="entry name" value="PolY_Pol_IV_kappa"/>
    <property type="match status" value="1"/>
</dbReference>
<dbReference type="HAMAP" id="MF_01113">
    <property type="entry name" value="DNApol_IV"/>
    <property type="match status" value="1"/>
</dbReference>
<comment type="cofactor">
    <cofactor evidence="5">
        <name>Mg(2+)</name>
        <dbReference type="ChEBI" id="CHEBI:18420"/>
    </cofactor>
    <text evidence="5">Binds 2 magnesium ions per subunit.</text>
</comment>
<dbReference type="AlphaFoldDB" id="A0A4R8LU81"/>
<gene>
    <name evidence="5" type="primary">dinB</name>
    <name evidence="8" type="ORF">C7445_101311</name>
</gene>
<dbReference type="GO" id="GO:0006261">
    <property type="term" value="P:DNA-templated DNA replication"/>
    <property type="evidence" value="ECO:0007669"/>
    <property type="project" value="UniProtKB-UniRule"/>
</dbReference>
<dbReference type="PROSITE" id="PS50173">
    <property type="entry name" value="UMUC"/>
    <property type="match status" value="1"/>
</dbReference>
<protein>
    <recommendedName>
        <fullName evidence="5">DNA polymerase IV</fullName>
        <shortName evidence="5">Pol IV</shortName>
        <ecNumber evidence="5">2.7.7.7</ecNumber>
    </recommendedName>
</protein>
<feature type="compositionally biased region" description="Basic and acidic residues" evidence="6">
    <location>
        <begin position="421"/>
        <end position="432"/>
    </location>
</feature>
<evidence type="ECO:0000313" key="8">
    <source>
        <dbReference type="EMBL" id="TDY51309.1"/>
    </source>
</evidence>
<dbReference type="Pfam" id="PF11798">
    <property type="entry name" value="IMS_HHH"/>
    <property type="match status" value="1"/>
</dbReference>
<accession>A0A4R8LU81</accession>
<dbReference type="GO" id="GO:0003887">
    <property type="term" value="F:DNA-directed DNA polymerase activity"/>
    <property type="evidence" value="ECO:0007669"/>
    <property type="project" value="UniProtKB-UniRule"/>
</dbReference>
<comment type="similarity">
    <text evidence="1 5">Belongs to the DNA polymerase type-Y family.</text>
</comment>
<evidence type="ECO:0000259" key="7">
    <source>
        <dbReference type="PROSITE" id="PS50173"/>
    </source>
</evidence>
<dbReference type="Gene3D" id="3.30.1490.100">
    <property type="entry name" value="DNA polymerase, Y-family, little finger domain"/>
    <property type="match status" value="1"/>
</dbReference>
<dbReference type="Gene3D" id="1.10.150.20">
    <property type="entry name" value="5' to 3' exonuclease, C-terminal subdomain"/>
    <property type="match status" value="1"/>
</dbReference>
<feature type="binding site" evidence="5">
    <location>
        <position position="11"/>
    </location>
    <ligand>
        <name>Mg(2+)</name>
        <dbReference type="ChEBI" id="CHEBI:18420"/>
    </ligand>
</feature>
<keyword evidence="5" id="KW-0227">DNA damage</keyword>
<dbReference type="Pfam" id="PF00817">
    <property type="entry name" value="IMS"/>
    <property type="match status" value="1"/>
</dbReference>
<dbReference type="Gene3D" id="3.40.1170.60">
    <property type="match status" value="1"/>
</dbReference>
<proteinExistence type="inferred from homology"/>
<dbReference type="InterPro" id="IPR050116">
    <property type="entry name" value="DNA_polymerase-Y"/>
</dbReference>
<keyword evidence="5" id="KW-0808">Transferase</keyword>
<dbReference type="InterPro" id="IPR024728">
    <property type="entry name" value="PolY_HhH_motif"/>
</dbReference>
<keyword evidence="3 5" id="KW-0548">Nucleotidyltransferase</keyword>
<comment type="catalytic activity">
    <reaction evidence="5">
        <text>DNA(n) + a 2'-deoxyribonucleoside 5'-triphosphate = DNA(n+1) + diphosphate</text>
        <dbReference type="Rhea" id="RHEA:22508"/>
        <dbReference type="Rhea" id="RHEA-COMP:17339"/>
        <dbReference type="Rhea" id="RHEA-COMP:17340"/>
        <dbReference type="ChEBI" id="CHEBI:33019"/>
        <dbReference type="ChEBI" id="CHEBI:61560"/>
        <dbReference type="ChEBI" id="CHEBI:173112"/>
        <dbReference type="EC" id="2.7.7.7"/>
    </reaction>
</comment>
<keyword evidence="2 5" id="KW-0515">Mutator protein</keyword>
<evidence type="ECO:0000256" key="5">
    <source>
        <dbReference type="HAMAP-Rule" id="MF_01113"/>
    </source>
</evidence>
<keyword evidence="4 5" id="KW-0239">DNA-directed DNA polymerase</keyword>
<sequence length="432" mass="48467">MDRERQILHIDMNAFYASCHVAQSPHRYAGKPIAVAGNPETRHGIVVTASYEARARGVRTTMTVAEALRACPELLVIRPDFPLYRSFARQVFDTVRRFTPAVEIVSIDECYADVTGSSQFGDDIEIARRIQCMLRAELQLPCSIGVATNKFFAKMGSDLRKPMAITRIDKTNYQTLLWPLPVSEMHGVGHRTALALHKAGIRTIGDLAVAPIELLKRLCGSRGAVLRQYANGLDERPVVSGRPDPKSVSHSVTLPLDTTDRDLIRRTLLQLADQVGRRLRKHGKAGRVVTLIVRDKSMQTISRQAKRALASNLTDDIYRDATALLNANWPVQKPIRLLGISVSDLIDAAEIDTTWQLGLFDNPRSQAAFEKRLRLQRLTEVTDTLRNRFGENVVVRGRMIERDGRATHDKRAHGTSLQTDNLHEEESNKWKS</sequence>
<evidence type="ECO:0000256" key="4">
    <source>
        <dbReference type="ARBA" id="ARBA00022932"/>
    </source>
</evidence>
<dbReference type="InterPro" id="IPR036775">
    <property type="entry name" value="DNA_pol_Y-fam_lit_finger_sf"/>
</dbReference>
<dbReference type="GO" id="GO:0003684">
    <property type="term" value="F:damaged DNA binding"/>
    <property type="evidence" value="ECO:0007669"/>
    <property type="project" value="InterPro"/>
</dbReference>
<comment type="caution">
    <text evidence="8">The sequence shown here is derived from an EMBL/GenBank/DDBJ whole genome shotgun (WGS) entry which is preliminary data.</text>
</comment>
<name>A0A4R8LU81_9BACL</name>
<comment type="subunit">
    <text evidence="5">Monomer.</text>
</comment>
<evidence type="ECO:0000256" key="3">
    <source>
        <dbReference type="ARBA" id="ARBA00022695"/>
    </source>
</evidence>
<dbReference type="GO" id="GO:0000287">
    <property type="term" value="F:magnesium ion binding"/>
    <property type="evidence" value="ECO:0007669"/>
    <property type="project" value="UniProtKB-UniRule"/>
</dbReference>
<feature type="active site" evidence="5">
    <location>
        <position position="109"/>
    </location>
</feature>